<keyword evidence="4" id="KW-0812">Transmembrane</keyword>
<evidence type="ECO:0000259" key="5">
    <source>
        <dbReference type="PROSITE" id="PS50002"/>
    </source>
</evidence>
<dbReference type="InterPro" id="IPR001452">
    <property type="entry name" value="SH3_domain"/>
</dbReference>
<dbReference type="Gene3D" id="2.30.30.40">
    <property type="entry name" value="SH3 Domains"/>
    <property type="match status" value="1"/>
</dbReference>
<dbReference type="PROSITE" id="PS50002">
    <property type="entry name" value="SH3"/>
    <property type="match status" value="1"/>
</dbReference>
<evidence type="ECO:0000256" key="1">
    <source>
        <dbReference type="ARBA" id="ARBA00022443"/>
    </source>
</evidence>
<feature type="region of interest" description="Disordered" evidence="3">
    <location>
        <begin position="203"/>
        <end position="229"/>
    </location>
</feature>
<protein>
    <recommendedName>
        <fullName evidence="5">SH3 domain-containing protein</fullName>
    </recommendedName>
</protein>
<name>A0A8K0T0N2_9HYPO</name>
<keyword evidence="7" id="KW-1185">Reference proteome</keyword>
<evidence type="ECO:0000256" key="3">
    <source>
        <dbReference type="SAM" id="MobiDB-lite"/>
    </source>
</evidence>
<dbReference type="SUPFAM" id="SSF50044">
    <property type="entry name" value="SH3-domain"/>
    <property type="match status" value="1"/>
</dbReference>
<dbReference type="OrthoDB" id="5340910at2759"/>
<evidence type="ECO:0000313" key="7">
    <source>
        <dbReference type="Proteomes" id="UP000813444"/>
    </source>
</evidence>
<evidence type="ECO:0000256" key="4">
    <source>
        <dbReference type="SAM" id="Phobius"/>
    </source>
</evidence>
<keyword evidence="1 2" id="KW-0728">SH3 domain</keyword>
<keyword evidence="4" id="KW-1133">Transmembrane helix</keyword>
<evidence type="ECO:0000256" key="2">
    <source>
        <dbReference type="PROSITE-ProRule" id="PRU00192"/>
    </source>
</evidence>
<gene>
    <name evidence="6" type="ORF">B0I35DRAFT_472838</name>
</gene>
<dbReference type="Pfam" id="PF14604">
    <property type="entry name" value="SH3_9"/>
    <property type="match status" value="1"/>
</dbReference>
<feature type="region of interest" description="Disordered" evidence="3">
    <location>
        <begin position="30"/>
        <end position="52"/>
    </location>
</feature>
<dbReference type="InterPro" id="IPR036028">
    <property type="entry name" value="SH3-like_dom_sf"/>
</dbReference>
<feature type="region of interest" description="Disordered" evidence="3">
    <location>
        <begin position="128"/>
        <end position="154"/>
    </location>
</feature>
<dbReference type="AlphaFoldDB" id="A0A8K0T0N2"/>
<feature type="region of interest" description="Disordered" evidence="3">
    <location>
        <begin position="69"/>
        <end position="91"/>
    </location>
</feature>
<dbReference type="EMBL" id="JAGPNK010000001">
    <property type="protein sequence ID" value="KAH7328088.1"/>
    <property type="molecule type" value="Genomic_DNA"/>
</dbReference>
<keyword evidence="4" id="KW-0472">Membrane</keyword>
<reference evidence="6" key="1">
    <citation type="journal article" date="2021" name="Nat. Commun.">
        <title>Genetic determinants of endophytism in the Arabidopsis root mycobiome.</title>
        <authorList>
            <person name="Mesny F."/>
            <person name="Miyauchi S."/>
            <person name="Thiergart T."/>
            <person name="Pickel B."/>
            <person name="Atanasova L."/>
            <person name="Karlsson M."/>
            <person name="Huettel B."/>
            <person name="Barry K.W."/>
            <person name="Haridas S."/>
            <person name="Chen C."/>
            <person name="Bauer D."/>
            <person name="Andreopoulos W."/>
            <person name="Pangilinan J."/>
            <person name="LaButti K."/>
            <person name="Riley R."/>
            <person name="Lipzen A."/>
            <person name="Clum A."/>
            <person name="Drula E."/>
            <person name="Henrissat B."/>
            <person name="Kohler A."/>
            <person name="Grigoriev I.V."/>
            <person name="Martin F.M."/>
            <person name="Hacquard S."/>
        </authorList>
    </citation>
    <scope>NUCLEOTIDE SEQUENCE</scope>
    <source>
        <strain evidence="6">MPI-CAGE-CH-0235</strain>
    </source>
</reference>
<feature type="compositionally biased region" description="Basic and acidic residues" evidence="3">
    <location>
        <begin position="128"/>
        <end position="140"/>
    </location>
</feature>
<accession>A0A8K0T0N2</accession>
<dbReference type="CDD" id="cd12087">
    <property type="entry name" value="TM_EGFR-like"/>
    <property type="match status" value="1"/>
</dbReference>
<dbReference type="Proteomes" id="UP000813444">
    <property type="component" value="Unassembled WGS sequence"/>
</dbReference>
<proteinExistence type="predicted"/>
<sequence>MHLGRDIWADVPAAAAPTLVKKQGLVTADGSPDPMPTVIAPHSSTQMTAPGGTLVKATGAASMTDSILPTETITAPPPPLNSDPSSDGNGGISTGAQAGIAFGVLGGFFVIGLIVYFIFSRRRKQAEERRRQEDKEKVPDLTDFGPAVTSRDLPSTPVERLAVDKPLPLPVATLDPKAPRASTYSNPFDNEFDAVSSIHPSDRSLAMRSRSPSPISLDEALPRPPVPTAITTDRVAPLARKASLRNGPTVAPALSGAFDFEFSSNPFGNGPFGNEHAIGAFISEEEPPTPTDGPVHRVQLDFKPTLEDEMSLKAGQLVRLLHEFDDGWALCSRFDKSEQGVIPRTCLSARPVRPRQESNADARPGSRPGPGAARR</sequence>
<evidence type="ECO:0000313" key="6">
    <source>
        <dbReference type="EMBL" id="KAH7328088.1"/>
    </source>
</evidence>
<feature type="region of interest" description="Disordered" evidence="3">
    <location>
        <begin position="345"/>
        <end position="375"/>
    </location>
</feature>
<dbReference type="SMART" id="SM00326">
    <property type="entry name" value="SH3"/>
    <property type="match status" value="1"/>
</dbReference>
<feature type="transmembrane region" description="Helical" evidence="4">
    <location>
        <begin position="98"/>
        <end position="119"/>
    </location>
</feature>
<feature type="domain" description="SH3" evidence="5">
    <location>
        <begin position="291"/>
        <end position="352"/>
    </location>
</feature>
<comment type="caution">
    <text evidence="6">The sequence shown here is derived from an EMBL/GenBank/DDBJ whole genome shotgun (WGS) entry which is preliminary data.</text>
</comment>
<organism evidence="6 7">
    <name type="scientific">Stachybotrys elegans</name>
    <dbReference type="NCBI Taxonomy" id="80388"/>
    <lineage>
        <taxon>Eukaryota</taxon>
        <taxon>Fungi</taxon>
        <taxon>Dikarya</taxon>
        <taxon>Ascomycota</taxon>
        <taxon>Pezizomycotina</taxon>
        <taxon>Sordariomycetes</taxon>
        <taxon>Hypocreomycetidae</taxon>
        <taxon>Hypocreales</taxon>
        <taxon>Stachybotryaceae</taxon>
        <taxon>Stachybotrys</taxon>
    </lineage>
</organism>